<dbReference type="EMBL" id="SSOD01000011">
    <property type="protein sequence ID" value="THF60411.1"/>
    <property type="molecule type" value="Genomic_DNA"/>
</dbReference>
<dbReference type="PANTHER" id="PTHR24321">
    <property type="entry name" value="DEHYDROGENASES, SHORT CHAIN"/>
    <property type="match status" value="1"/>
</dbReference>
<accession>A0A4V3WAS1</accession>
<evidence type="ECO:0000313" key="3">
    <source>
        <dbReference type="EMBL" id="THF60411.1"/>
    </source>
</evidence>
<dbReference type="Pfam" id="PF13561">
    <property type="entry name" value="adh_short_C2"/>
    <property type="match status" value="1"/>
</dbReference>
<proteinExistence type="inferred from homology"/>
<dbReference type="InterPro" id="IPR002347">
    <property type="entry name" value="SDR_fam"/>
</dbReference>
<protein>
    <submittedName>
        <fullName evidence="3">SDR family oxidoreductase</fullName>
    </submittedName>
</protein>
<keyword evidence="4" id="KW-1185">Reference proteome</keyword>
<dbReference type="Proteomes" id="UP000307956">
    <property type="component" value="Unassembled WGS sequence"/>
</dbReference>
<dbReference type="CDD" id="cd05233">
    <property type="entry name" value="SDR_c"/>
    <property type="match status" value="1"/>
</dbReference>
<name>A0A4V3WAS1_9RHOO</name>
<dbReference type="SUPFAM" id="SSF51735">
    <property type="entry name" value="NAD(P)-binding Rossmann-fold domains"/>
    <property type="match status" value="1"/>
</dbReference>
<evidence type="ECO:0000313" key="4">
    <source>
        <dbReference type="Proteomes" id="UP000307956"/>
    </source>
</evidence>
<dbReference type="PROSITE" id="PS00061">
    <property type="entry name" value="ADH_SHORT"/>
    <property type="match status" value="1"/>
</dbReference>
<comment type="similarity">
    <text evidence="1">Belongs to the short-chain dehydrogenases/reductases (SDR) family.</text>
</comment>
<dbReference type="PANTHER" id="PTHR24321:SF11">
    <property type="entry name" value="BLR0893 PROTEIN"/>
    <property type="match status" value="1"/>
</dbReference>
<dbReference type="OrthoDB" id="7064009at2"/>
<reference evidence="3 4" key="1">
    <citation type="submission" date="2019-04" db="EMBL/GenBank/DDBJ databases">
        <title>Azoarcus rhizosphaerae sp. nov. isolated from rhizosphere of Ficus religiosa.</title>
        <authorList>
            <person name="Lin S.-Y."/>
            <person name="Hameed A."/>
            <person name="Hsu Y.-H."/>
            <person name="Young C.-C."/>
        </authorList>
    </citation>
    <scope>NUCLEOTIDE SEQUENCE [LARGE SCALE GENOMIC DNA]</scope>
    <source>
        <strain evidence="3 4">CC-YHH848</strain>
    </source>
</reference>
<evidence type="ECO:0000256" key="2">
    <source>
        <dbReference type="ARBA" id="ARBA00023002"/>
    </source>
</evidence>
<dbReference type="PRINTS" id="PR00080">
    <property type="entry name" value="SDRFAMILY"/>
</dbReference>
<organism evidence="3 4">
    <name type="scientific">Pseudothauera rhizosphaerae</name>
    <dbReference type="NCBI Taxonomy" id="2565932"/>
    <lineage>
        <taxon>Bacteria</taxon>
        <taxon>Pseudomonadati</taxon>
        <taxon>Pseudomonadota</taxon>
        <taxon>Betaproteobacteria</taxon>
        <taxon>Rhodocyclales</taxon>
        <taxon>Zoogloeaceae</taxon>
        <taxon>Pseudothauera</taxon>
    </lineage>
</organism>
<sequence>MGLLNGKAGLVTGGATGIGRATAVAYAREGAKVVIGDLEGMRPSVEETLALVKQAGGEGIFVPTDVTNAAEVKRLVDTTVETYGRLDFAFNNAGVFAAGFVDEVDEADFDRIIAVDLKGVWLCMKYEIQYMKAHGGGAIINTTSIAGLVGGPMGSPYVAAKHGVVGLTKSAAGEYANMNIRINGIAPATIATPLVLQAPAEMQEALLSPQPLRRMGTPEEVAELVVFLSSDKVPFMVGSIVTIDGGATSNAVSYSPALSPSAAA</sequence>
<dbReference type="PRINTS" id="PR00081">
    <property type="entry name" value="GDHRDH"/>
</dbReference>
<dbReference type="InterPro" id="IPR020904">
    <property type="entry name" value="Sc_DH/Rdtase_CS"/>
</dbReference>
<dbReference type="Gene3D" id="3.40.50.720">
    <property type="entry name" value="NAD(P)-binding Rossmann-like Domain"/>
    <property type="match status" value="1"/>
</dbReference>
<dbReference type="AlphaFoldDB" id="A0A4V3WAS1"/>
<gene>
    <name evidence="3" type="ORF">E6O51_14225</name>
</gene>
<comment type="caution">
    <text evidence="3">The sequence shown here is derived from an EMBL/GenBank/DDBJ whole genome shotgun (WGS) entry which is preliminary data.</text>
</comment>
<evidence type="ECO:0000256" key="1">
    <source>
        <dbReference type="ARBA" id="ARBA00006484"/>
    </source>
</evidence>
<dbReference type="FunFam" id="3.40.50.720:FF:000084">
    <property type="entry name" value="Short-chain dehydrogenase reductase"/>
    <property type="match status" value="1"/>
</dbReference>
<dbReference type="InterPro" id="IPR036291">
    <property type="entry name" value="NAD(P)-bd_dom_sf"/>
</dbReference>
<dbReference type="GO" id="GO:0016491">
    <property type="term" value="F:oxidoreductase activity"/>
    <property type="evidence" value="ECO:0007669"/>
    <property type="project" value="UniProtKB-KW"/>
</dbReference>
<keyword evidence="2" id="KW-0560">Oxidoreductase</keyword>